<feature type="domain" description="AAA" evidence="1">
    <location>
        <begin position="3"/>
        <end position="182"/>
    </location>
</feature>
<sequence>MNIRVVFNQKGGVGKSTISTNLAAASAKKGLKTLLVDLDAQCNSTHYAGIDHHDEIKTVADMFKQTVGWFSTQSTAMDFVQPTAFDNLFVMPADPALGKIERELESRYKMYKLRETLQEVASDFDRIYIDTPPNFNFYSKAALISATSFLIPFDCDDFSAQAIEKLLDNVAELRNDHNPELAFEGIIINQFNAQANLPKQLVQGLKDKGFPVMPTHLSASVKIRESHSKRTPIVYLSPKHKLSEQFEHLLSDLEK</sequence>
<name>A0A3N5XXX2_9ALTE</name>
<comment type="caution">
    <text evidence="2">The sequence shown here is derived from an EMBL/GenBank/DDBJ whole genome shotgun (WGS) entry which is preliminary data.</text>
</comment>
<accession>A0A3N5XXX2</accession>
<dbReference type="EMBL" id="RPOK01000004">
    <property type="protein sequence ID" value="RPJ65937.1"/>
    <property type="molecule type" value="Genomic_DNA"/>
</dbReference>
<dbReference type="PANTHER" id="PTHR13696">
    <property type="entry name" value="P-LOOP CONTAINING NUCLEOSIDE TRIPHOSPHATE HYDROLASE"/>
    <property type="match status" value="1"/>
</dbReference>
<dbReference type="InterPro" id="IPR050678">
    <property type="entry name" value="DNA_Partitioning_ATPase"/>
</dbReference>
<organism evidence="2 3">
    <name type="scientific">Alteromonas sediminis</name>
    <dbReference type="NCBI Taxonomy" id="2259342"/>
    <lineage>
        <taxon>Bacteria</taxon>
        <taxon>Pseudomonadati</taxon>
        <taxon>Pseudomonadota</taxon>
        <taxon>Gammaproteobacteria</taxon>
        <taxon>Alteromonadales</taxon>
        <taxon>Alteromonadaceae</taxon>
        <taxon>Alteromonas/Salinimonas group</taxon>
        <taxon>Alteromonas</taxon>
    </lineage>
</organism>
<dbReference type="Proteomes" id="UP000275281">
    <property type="component" value="Unassembled WGS sequence"/>
</dbReference>
<dbReference type="RefSeq" id="WP_124028568.1">
    <property type="nucleotide sequence ID" value="NZ_JBHRSN010000007.1"/>
</dbReference>
<keyword evidence="3" id="KW-1185">Reference proteome</keyword>
<dbReference type="InterPro" id="IPR025669">
    <property type="entry name" value="AAA_dom"/>
</dbReference>
<evidence type="ECO:0000313" key="2">
    <source>
        <dbReference type="EMBL" id="RPJ65937.1"/>
    </source>
</evidence>
<evidence type="ECO:0000313" key="3">
    <source>
        <dbReference type="Proteomes" id="UP000275281"/>
    </source>
</evidence>
<proteinExistence type="predicted"/>
<dbReference type="PANTHER" id="PTHR13696:SF52">
    <property type="entry name" value="PARA FAMILY PROTEIN CT_582"/>
    <property type="match status" value="1"/>
</dbReference>
<gene>
    <name evidence="2" type="ORF">DRW07_14105</name>
</gene>
<dbReference type="OrthoDB" id="9815116at2"/>
<dbReference type="AlphaFoldDB" id="A0A3N5XXX2"/>
<dbReference type="Gene3D" id="3.40.50.300">
    <property type="entry name" value="P-loop containing nucleotide triphosphate hydrolases"/>
    <property type="match status" value="1"/>
</dbReference>
<dbReference type="SUPFAM" id="SSF52540">
    <property type="entry name" value="P-loop containing nucleoside triphosphate hydrolases"/>
    <property type="match status" value="1"/>
</dbReference>
<reference evidence="2 3" key="1">
    <citation type="submission" date="2018-11" db="EMBL/GenBank/DDBJ databases">
        <authorList>
            <person name="Ye M.-Q."/>
            <person name="Du Z.-J."/>
        </authorList>
    </citation>
    <scope>NUCLEOTIDE SEQUENCE [LARGE SCALE GENOMIC DNA]</scope>
    <source>
        <strain evidence="2 3">U0105</strain>
    </source>
</reference>
<dbReference type="CDD" id="cd02042">
    <property type="entry name" value="ParAB_family"/>
    <property type="match status" value="1"/>
</dbReference>
<evidence type="ECO:0000259" key="1">
    <source>
        <dbReference type="Pfam" id="PF13614"/>
    </source>
</evidence>
<dbReference type="Pfam" id="PF13614">
    <property type="entry name" value="AAA_31"/>
    <property type="match status" value="1"/>
</dbReference>
<dbReference type="InterPro" id="IPR027417">
    <property type="entry name" value="P-loop_NTPase"/>
</dbReference>
<protein>
    <submittedName>
        <fullName evidence="2">ParA family protein</fullName>
    </submittedName>
</protein>